<dbReference type="RefSeq" id="WP_236343274.1">
    <property type="nucleotide sequence ID" value="NZ_CAKMMF010000015.1"/>
</dbReference>
<comment type="caution">
    <text evidence="1">The sequence shown here is derived from an EMBL/GenBank/DDBJ whole genome shotgun (WGS) entry which is preliminary data.</text>
</comment>
<organism evidence="1 2">
    <name type="scientific">Paenibacillus plantiphilus</name>
    <dbReference type="NCBI Taxonomy" id="2905650"/>
    <lineage>
        <taxon>Bacteria</taxon>
        <taxon>Bacillati</taxon>
        <taxon>Bacillota</taxon>
        <taxon>Bacilli</taxon>
        <taxon>Bacillales</taxon>
        <taxon>Paenibacillaceae</taxon>
        <taxon>Paenibacillus</taxon>
    </lineage>
</organism>
<name>A0ABN8GGU8_9BACL</name>
<evidence type="ECO:0000313" key="2">
    <source>
        <dbReference type="Proteomes" id="UP000838686"/>
    </source>
</evidence>
<evidence type="ECO:0000313" key="1">
    <source>
        <dbReference type="EMBL" id="CAH1208815.1"/>
    </source>
</evidence>
<dbReference type="Proteomes" id="UP000838686">
    <property type="component" value="Unassembled WGS sequence"/>
</dbReference>
<sequence>MAKEKQLTAEDLEKIAVSFSLLGEAIALLSLEKASLDKKKDTGTMTAALSNLMKRIP</sequence>
<keyword evidence="2" id="KW-1185">Reference proteome</keyword>
<proteinExistence type="predicted"/>
<dbReference type="EMBL" id="CAKMMF010000015">
    <property type="protein sequence ID" value="CAH1208815.1"/>
    <property type="molecule type" value="Genomic_DNA"/>
</dbReference>
<reference evidence="1" key="1">
    <citation type="submission" date="2022-01" db="EMBL/GenBank/DDBJ databases">
        <authorList>
            <person name="Criscuolo A."/>
        </authorList>
    </citation>
    <scope>NUCLEOTIDE SEQUENCE</scope>
    <source>
        <strain evidence="1">CIP111893</strain>
    </source>
</reference>
<protein>
    <submittedName>
        <fullName evidence="1">Uncharacterized protein</fullName>
    </submittedName>
</protein>
<gene>
    <name evidence="1" type="ORF">PAECIP111893_02908</name>
</gene>
<accession>A0ABN8GGU8</accession>